<dbReference type="PANTHER" id="PTHR11062">
    <property type="entry name" value="EXOSTOSIN HEPARAN SULFATE GLYCOSYLTRANSFERASE -RELATED"/>
    <property type="match status" value="1"/>
</dbReference>
<evidence type="ECO:0000256" key="1">
    <source>
        <dbReference type="ARBA" id="ARBA00004323"/>
    </source>
</evidence>
<keyword evidence="4" id="KW-0812">Transmembrane</keyword>
<dbReference type="GO" id="GO:0016757">
    <property type="term" value="F:glycosyltransferase activity"/>
    <property type="evidence" value="ECO:0007669"/>
    <property type="project" value="UniProtKB-KW"/>
</dbReference>
<comment type="subcellular location">
    <subcellularLocation>
        <location evidence="1">Golgi apparatus membrane</location>
        <topology evidence="1">Single-pass type II membrane protein</topology>
    </subcellularLocation>
</comment>
<reference evidence="8" key="1">
    <citation type="journal article" date="2023" name="Proc. Natl. Acad. Sci. U.S.A.">
        <title>Genomic and structural basis for evolution of tropane alkaloid biosynthesis.</title>
        <authorList>
            <person name="Wanga Y.-J."/>
            <person name="Taina T."/>
            <person name="Yua J.-Y."/>
            <person name="Lia J."/>
            <person name="Xua B."/>
            <person name="Chenc J."/>
            <person name="D'Auriad J.C."/>
            <person name="Huanga J.-P."/>
            <person name="Huanga S.-X."/>
        </authorList>
    </citation>
    <scope>NUCLEOTIDE SEQUENCE [LARGE SCALE GENOMIC DNA]</scope>
    <source>
        <strain evidence="8">cv. KIB-2019</strain>
    </source>
</reference>
<comment type="caution">
    <text evidence="7">The sequence shown here is derived from an EMBL/GenBank/DDBJ whole genome shotgun (WGS) entry which is preliminary data.</text>
</comment>
<gene>
    <name evidence="7" type="ORF">K7X08_026794</name>
</gene>
<keyword evidence="4" id="KW-0735">Signal-anchor</keyword>
<dbReference type="Pfam" id="PF03016">
    <property type="entry name" value="Exostosin_GT47"/>
    <property type="match status" value="1"/>
</dbReference>
<dbReference type="PANTHER" id="PTHR11062:SF315">
    <property type="entry name" value="EXOSTOSIN FAMILY PROTEIN"/>
    <property type="match status" value="1"/>
</dbReference>
<evidence type="ECO:0000256" key="3">
    <source>
        <dbReference type="ARBA" id="ARBA00022676"/>
    </source>
</evidence>
<dbReference type="GO" id="GO:0000139">
    <property type="term" value="C:Golgi membrane"/>
    <property type="evidence" value="ECO:0007669"/>
    <property type="project" value="UniProtKB-SubCell"/>
</dbReference>
<organism evidence="7 8">
    <name type="scientific">Anisodus acutangulus</name>
    <dbReference type="NCBI Taxonomy" id="402998"/>
    <lineage>
        <taxon>Eukaryota</taxon>
        <taxon>Viridiplantae</taxon>
        <taxon>Streptophyta</taxon>
        <taxon>Embryophyta</taxon>
        <taxon>Tracheophyta</taxon>
        <taxon>Spermatophyta</taxon>
        <taxon>Magnoliopsida</taxon>
        <taxon>eudicotyledons</taxon>
        <taxon>Gunneridae</taxon>
        <taxon>Pentapetalae</taxon>
        <taxon>asterids</taxon>
        <taxon>lamiids</taxon>
        <taxon>Solanales</taxon>
        <taxon>Solanaceae</taxon>
        <taxon>Solanoideae</taxon>
        <taxon>Hyoscyameae</taxon>
        <taxon>Anisodus</taxon>
    </lineage>
</organism>
<keyword evidence="8" id="KW-1185">Reference proteome</keyword>
<evidence type="ECO:0000313" key="7">
    <source>
        <dbReference type="EMBL" id="KAJ8531360.1"/>
    </source>
</evidence>
<name>A0A9Q1LBG7_9SOLA</name>
<keyword evidence="3" id="KW-0808">Transferase</keyword>
<evidence type="ECO:0000256" key="2">
    <source>
        <dbReference type="ARBA" id="ARBA00010271"/>
    </source>
</evidence>
<keyword evidence="3" id="KW-0328">Glycosyltransferase</keyword>
<evidence type="ECO:0000313" key="8">
    <source>
        <dbReference type="Proteomes" id="UP001152561"/>
    </source>
</evidence>
<dbReference type="InterPro" id="IPR040911">
    <property type="entry name" value="Exostosin_GT47"/>
</dbReference>
<dbReference type="Proteomes" id="UP001152561">
    <property type="component" value="Unassembled WGS sequence"/>
</dbReference>
<evidence type="ECO:0000259" key="6">
    <source>
        <dbReference type="Pfam" id="PF03016"/>
    </source>
</evidence>
<dbReference type="InterPro" id="IPR004263">
    <property type="entry name" value="Exostosin"/>
</dbReference>
<proteinExistence type="inferred from homology"/>
<protein>
    <recommendedName>
        <fullName evidence="6">Exostosin GT47 domain-containing protein</fullName>
    </recommendedName>
</protein>
<feature type="domain" description="Exostosin GT47" evidence="6">
    <location>
        <begin position="12"/>
        <end position="135"/>
    </location>
</feature>
<evidence type="ECO:0000256" key="5">
    <source>
        <dbReference type="ARBA" id="ARBA00023034"/>
    </source>
</evidence>
<accession>A0A9Q1LBG7</accession>
<dbReference type="EMBL" id="JAJAGQ010000021">
    <property type="protein sequence ID" value="KAJ8531360.1"/>
    <property type="molecule type" value="Genomic_DNA"/>
</dbReference>
<comment type="similarity">
    <text evidence="2">Belongs to the glycosyltransferase 47 family.</text>
</comment>
<dbReference type="OrthoDB" id="1924787at2759"/>
<dbReference type="AlphaFoldDB" id="A0A9Q1LBG7"/>
<keyword evidence="5" id="KW-0333">Golgi apparatus</keyword>
<evidence type="ECO:0000256" key="4">
    <source>
        <dbReference type="ARBA" id="ARBA00022968"/>
    </source>
</evidence>
<sequence length="162" mass="18729">MSMFKRSYELMEKTLKVYIYAEGEKPIFHSGPLDGIYASEGWFMKLLQENKRFVTKNPEKSHLFYLPISFRKLKVTLYVPDSHKRTIILHFLSNYVEMIAQKYHFWNRTGGADRFIVVASHDWAPASTNEIMSNCIRSLCNADLRGGFQFAKITGIGANFCA</sequence>